<feature type="transmembrane region" description="Helical" evidence="2">
    <location>
        <begin position="174"/>
        <end position="207"/>
    </location>
</feature>
<gene>
    <name evidence="3" type="ORF">HMPREF3180_02338</name>
</gene>
<evidence type="ECO:0008006" key="5">
    <source>
        <dbReference type="Google" id="ProtNLM"/>
    </source>
</evidence>
<feature type="compositionally biased region" description="Basic and acidic residues" evidence="1">
    <location>
        <begin position="47"/>
        <end position="63"/>
    </location>
</feature>
<reference evidence="4" key="1">
    <citation type="submission" date="2016-01" db="EMBL/GenBank/DDBJ databases">
        <authorList>
            <person name="Mitreva M."/>
            <person name="Pepin K.H."/>
            <person name="Mihindukulasuriya K.A."/>
            <person name="Fulton R."/>
            <person name="Fronick C."/>
            <person name="O'Laughlin M."/>
            <person name="Miner T."/>
            <person name="Herter B."/>
            <person name="Rosa B.A."/>
            <person name="Cordes M."/>
            <person name="Tomlinson C."/>
            <person name="Wollam A."/>
            <person name="Palsikar V.B."/>
            <person name="Mardis E.R."/>
            <person name="Wilson R.K."/>
        </authorList>
    </citation>
    <scope>NUCLEOTIDE SEQUENCE [LARGE SCALE GENOMIC DNA]</scope>
    <source>
        <strain evidence="4">KA00185</strain>
    </source>
</reference>
<comment type="caution">
    <text evidence="3">The sequence shown here is derived from an EMBL/GenBank/DDBJ whole genome shotgun (WGS) entry which is preliminary data.</text>
</comment>
<dbReference type="STRING" id="157687.HMPREF3180_02338"/>
<proteinExistence type="predicted"/>
<dbReference type="InterPro" id="IPR035287">
    <property type="entry name" value="DUF5362"/>
</dbReference>
<feature type="compositionally biased region" description="Low complexity" evidence="1">
    <location>
        <begin position="71"/>
        <end position="80"/>
    </location>
</feature>
<dbReference type="AlphaFoldDB" id="A0A133ZVJ3"/>
<evidence type="ECO:0000256" key="1">
    <source>
        <dbReference type="SAM" id="MobiDB-lite"/>
    </source>
</evidence>
<organism evidence="3 4">
    <name type="scientific">Leptotrichia wadei</name>
    <dbReference type="NCBI Taxonomy" id="157687"/>
    <lineage>
        <taxon>Bacteria</taxon>
        <taxon>Fusobacteriati</taxon>
        <taxon>Fusobacteriota</taxon>
        <taxon>Fusobacteriia</taxon>
        <taxon>Fusobacteriales</taxon>
        <taxon>Leptotrichiaceae</taxon>
        <taxon>Leptotrichia</taxon>
    </lineage>
</organism>
<keyword evidence="4" id="KW-1185">Reference proteome</keyword>
<keyword evidence="2" id="KW-0472">Membrane</keyword>
<name>A0A133ZVJ3_9FUSO</name>
<evidence type="ECO:0000313" key="4">
    <source>
        <dbReference type="Proteomes" id="UP000070483"/>
    </source>
</evidence>
<dbReference type="PATRIC" id="fig|157687.3.peg.2346"/>
<protein>
    <recommendedName>
        <fullName evidence="5">DUF5362 domain-containing protein</fullName>
    </recommendedName>
</protein>
<dbReference type="EMBL" id="LSDD01000173">
    <property type="protein sequence ID" value="KXB59462.1"/>
    <property type="molecule type" value="Genomic_DNA"/>
</dbReference>
<sequence>MILVIIKKYAKIIKIKVFFNKWRLDVMEDNDKNFEIEVASKRETESQIKEAERVEDTENRIGHTDNSNHGNQDLNHDNQYNQNNQYGNINGYQEVNEMEFMSSVNWIINIHKIFGILGIIQGVLASLSIVGVVTGIPMIIASMKLMDTSKILFNYKITREESNLKMFFDEYKKYWVILLVSMLISIILIIIGFVVFAGTIAALLGTFSGGHTGYEY</sequence>
<keyword evidence="2" id="KW-0812">Transmembrane</keyword>
<accession>A0A133ZVJ3</accession>
<feature type="transmembrane region" description="Helical" evidence="2">
    <location>
        <begin position="113"/>
        <end position="140"/>
    </location>
</feature>
<dbReference type="Proteomes" id="UP000070483">
    <property type="component" value="Unassembled WGS sequence"/>
</dbReference>
<dbReference type="Pfam" id="PF17319">
    <property type="entry name" value="DUF5362"/>
    <property type="match status" value="1"/>
</dbReference>
<evidence type="ECO:0000313" key="3">
    <source>
        <dbReference type="EMBL" id="KXB59462.1"/>
    </source>
</evidence>
<keyword evidence="2" id="KW-1133">Transmembrane helix</keyword>
<feature type="region of interest" description="Disordered" evidence="1">
    <location>
        <begin position="47"/>
        <end position="80"/>
    </location>
</feature>
<evidence type="ECO:0000256" key="2">
    <source>
        <dbReference type="SAM" id="Phobius"/>
    </source>
</evidence>